<proteinExistence type="predicted"/>
<organism evidence="3 4">
    <name type="scientific">Micromonospora peucetia</name>
    <dbReference type="NCBI Taxonomy" id="47871"/>
    <lineage>
        <taxon>Bacteria</taxon>
        <taxon>Bacillati</taxon>
        <taxon>Actinomycetota</taxon>
        <taxon>Actinomycetes</taxon>
        <taxon>Micromonosporales</taxon>
        <taxon>Micromonosporaceae</taxon>
        <taxon>Micromonospora</taxon>
    </lineage>
</organism>
<feature type="region of interest" description="Disordered" evidence="2">
    <location>
        <begin position="230"/>
        <end position="255"/>
    </location>
</feature>
<feature type="region of interest" description="Disordered" evidence="2">
    <location>
        <begin position="788"/>
        <end position="822"/>
    </location>
</feature>
<reference evidence="4" key="1">
    <citation type="submission" date="2016-06" db="EMBL/GenBank/DDBJ databases">
        <authorList>
            <person name="Varghese N."/>
            <person name="Submissions Spin"/>
        </authorList>
    </citation>
    <scope>NUCLEOTIDE SEQUENCE [LARGE SCALE GENOMIC DNA]</scope>
    <source>
        <strain evidence="4">DSM 43363</strain>
    </source>
</reference>
<dbReference type="AlphaFoldDB" id="A0A1C6V488"/>
<evidence type="ECO:0000256" key="2">
    <source>
        <dbReference type="SAM" id="MobiDB-lite"/>
    </source>
</evidence>
<sequence>MAELAPDHREFLAAQAVNPDLAEKLGVRSLTGKDDLAELGEDWQNWANFPAIAFPWTNEEGRTEYQIRPDNPTEDQRDGRLRKYVFRSKDRGYQPVLWAVRPVNDHTTLMLIVEGTKQALAAASYAPQHVAVYAIGGCRMWQREGLPIGDLMVAEDQEVVILLDADASSNLDVYEAGVKLGGALTDEGATSVGFARMTGVGEKDGLDDVLGARPEGRRASYLARIIEAGRKHRKPADKAPVRKKATTPTEPPRADGDRAVVVVNEDRLTVINSLTAALVDRFSGVTLFNHGEVISELKGSKMTPVDKGRFNNVIQQAARTLSKSEGRDGTTYVDAWPEDKTMAAVLSEAEKFTPLEHIATTPFVRPDGSVCTTAGYDDATRSLLVPDEVLEKVEVPENPTAADVEAARDLLLVEWLGDFPWDTTADRANMLALIITPFIRSLVPLVPLAVVDGTGKGVGKNLLADCISILFTGQRDAQPMPYTKDDEEHRKVITSAFREGSSLFIFDEAHEIEGANFARAITSMTYQDRVLGVSRMARFPNRVTWISLGNNVKVEGDMIRRVYRIRIDPKTANPEDRPSSSFRHPGLSGLDLRSWTEVNRAALLRAVLVLVRAWFAQGQKKAVRAESFGSFEVWEGIVGGICAMAGVPGFLGNLKAWRGTSNFSSSYWSAHLEWLFEQFGNGTFFAAEVKRRALADPEGFQPPPDNEDTTSKGFARVLGQQYAGLAGQWYDGLQIVRTGTGKGERVKWAVEGSPVAPQGSEGSERSEPLSSNLPWNTTPVVVVEVEEHVSHGEAGPEPSDRSDPSDPPTGPPVDWVPSAPGDGVAGYVTELSEDGDEEFGGLYPVVILRTRTGLVRITGSPPALRRALADATPEVGNAIGVKFLGERPINGDPNRKAGQYRVIQRAKEPTS</sequence>
<name>A0A1C6V488_9ACTN</name>
<dbReference type="RefSeq" id="WP_141719455.1">
    <property type="nucleotide sequence ID" value="NZ_FMIC01000002.1"/>
</dbReference>
<evidence type="ECO:0000256" key="1">
    <source>
        <dbReference type="ARBA" id="ARBA00022801"/>
    </source>
</evidence>
<gene>
    <name evidence="3" type="ORF">GA0070608_2408</name>
</gene>
<dbReference type="Proteomes" id="UP000199343">
    <property type="component" value="Unassembled WGS sequence"/>
</dbReference>
<dbReference type="InterPro" id="IPR002464">
    <property type="entry name" value="DNA/RNA_helicase_DEAH_CS"/>
</dbReference>
<keyword evidence="1" id="KW-0378">Hydrolase</keyword>
<protein>
    <submittedName>
        <fullName evidence="3">Uncharacterized protein</fullName>
    </submittedName>
</protein>
<feature type="compositionally biased region" description="Basic residues" evidence="2">
    <location>
        <begin position="230"/>
        <end position="245"/>
    </location>
</feature>
<dbReference type="GO" id="GO:0016787">
    <property type="term" value="F:hydrolase activity"/>
    <property type="evidence" value="ECO:0007669"/>
    <property type="project" value="UniProtKB-KW"/>
</dbReference>
<evidence type="ECO:0000313" key="4">
    <source>
        <dbReference type="Proteomes" id="UP000199343"/>
    </source>
</evidence>
<dbReference type="PROSITE" id="PS00690">
    <property type="entry name" value="DEAH_ATP_HELICASE"/>
    <property type="match status" value="1"/>
</dbReference>
<dbReference type="OrthoDB" id="123525at2"/>
<evidence type="ECO:0000313" key="3">
    <source>
        <dbReference type="EMBL" id="SCL61055.1"/>
    </source>
</evidence>
<dbReference type="STRING" id="47871.GA0070608_2408"/>
<dbReference type="EMBL" id="FMIC01000002">
    <property type="protein sequence ID" value="SCL61055.1"/>
    <property type="molecule type" value="Genomic_DNA"/>
</dbReference>
<feature type="region of interest" description="Disordered" evidence="2">
    <location>
        <begin position="890"/>
        <end position="911"/>
    </location>
</feature>
<accession>A0A1C6V488</accession>
<feature type="region of interest" description="Disordered" evidence="2">
    <location>
        <begin position="749"/>
        <end position="776"/>
    </location>
</feature>